<dbReference type="EMBL" id="GL891306">
    <property type="protein sequence ID" value="EGO55833.1"/>
    <property type="molecule type" value="Genomic_DNA"/>
</dbReference>
<keyword evidence="2" id="KW-1185">Reference proteome</keyword>
<dbReference type="AlphaFoldDB" id="F8MS39"/>
<dbReference type="RefSeq" id="XP_009853616.1">
    <property type="nucleotide sequence ID" value="XM_009855314.1"/>
</dbReference>
<dbReference type="GeneID" id="20823428"/>
<dbReference type="HOGENOM" id="CLU_3002074_0_0_1"/>
<proteinExistence type="predicted"/>
<reference evidence="2" key="1">
    <citation type="journal article" date="2011" name="Genetics">
        <title>Massive changes in genome architecture accompany the transition to self-fertility in the filamentous fungus Neurospora tetrasperma.</title>
        <authorList>
            <person name="Ellison C.E."/>
            <person name="Stajich J.E."/>
            <person name="Jacobson D.J."/>
            <person name="Natvig D.O."/>
            <person name="Lapidus A."/>
            <person name="Foster B."/>
            <person name="Aerts A."/>
            <person name="Riley R."/>
            <person name="Lindquist E.A."/>
            <person name="Grigoriev I.V."/>
            <person name="Taylor J.W."/>
        </authorList>
    </citation>
    <scope>NUCLEOTIDE SEQUENCE [LARGE SCALE GENOMIC DNA]</scope>
    <source>
        <strain evidence="2">FGSC 2508 / P0657</strain>
    </source>
</reference>
<protein>
    <submittedName>
        <fullName evidence="1">Uncharacterized protein</fullName>
    </submittedName>
</protein>
<gene>
    <name evidence="1" type="ORF">NEUTE1DRAFT_117930</name>
</gene>
<dbReference type="KEGG" id="nte:NEUTE1DRAFT117930"/>
<dbReference type="Proteomes" id="UP000008065">
    <property type="component" value="Unassembled WGS sequence"/>
</dbReference>
<dbReference type="VEuPathDB" id="FungiDB:NEUTE1DRAFT_117930"/>
<organism evidence="1 2">
    <name type="scientific">Neurospora tetrasperma (strain FGSC 2508 / ATCC MYA-4615 / P0657)</name>
    <dbReference type="NCBI Taxonomy" id="510951"/>
    <lineage>
        <taxon>Eukaryota</taxon>
        <taxon>Fungi</taxon>
        <taxon>Dikarya</taxon>
        <taxon>Ascomycota</taxon>
        <taxon>Pezizomycotina</taxon>
        <taxon>Sordariomycetes</taxon>
        <taxon>Sordariomycetidae</taxon>
        <taxon>Sordariales</taxon>
        <taxon>Sordariaceae</taxon>
        <taxon>Neurospora</taxon>
    </lineage>
</organism>
<name>F8MS39_NEUT8</name>
<evidence type="ECO:0000313" key="2">
    <source>
        <dbReference type="Proteomes" id="UP000008065"/>
    </source>
</evidence>
<evidence type="ECO:0000313" key="1">
    <source>
        <dbReference type="EMBL" id="EGO55833.1"/>
    </source>
</evidence>
<accession>F8MS39</accession>
<sequence length="59" mass="6776">MTAMTSMRRWFLVSKLCRCNPTTRGAREDRSKSFPTPMLLVALCSSIRRNKKKLEKGEG</sequence>